<evidence type="ECO:0000256" key="1">
    <source>
        <dbReference type="ARBA" id="ARBA00022448"/>
    </source>
</evidence>
<organism evidence="8 9">
    <name type="scientific">Seohaeicola zhoushanensis</name>
    <dbReference type="NCBI Taxonomy" id="1569283"/>
    <lineage>
        <taxon>Bacteria</taxon>
        <taxon>Pseudomonadati</taxon>
        <taxon>Pseudomonadota</taxon>
        <taxon>Alphaproteobacteria</taxon>
        <taxon>Rhodobacterales</taxon>
        <taxon>Roseobacteraceae</taxon>
        <taxon>Seohaeicola</taxon>
    </lineage>
</organism>
<dbReference type="PRINTS" id="PR00604">
    <property type="entry name" value="CYTCHRMECIAB"/>
</dbReference>
<evidence type="ECO:0000256" key="6">
    <source>
        <dbReference type="PROSITE-ProRule" id="PRU00433"/>
    </source>
</evidence>
<keyword evidence="9" id="KW-1185">Reference proteome</keyword>
<gene>
    <name evidence="8" type="ORF">GCM10017056_06290</name>
</gene>
<reference evidence="8" key="2">
    <citation type="submission" date="2020-09" db="EMBL/GenBank/DDBJ databases">
        <authorList>
            <person name="Sun Q."/>
            <person name="Kim S."/>
        </authorList>
    </citation>
    <scope>NUCLEOTIDE SEQUENCE</scope>
    <source>
        <strain evidence="8">KCTC 42650</strain>
    </source>
</reference>
<reference evidence="8" key="1">
    <citation type="journal article" date="2014" name="Int. J. Syst. Evol. Microbiol.">
        <title>Complete genome sequence of Corynebacterium casei LMG S-19264T (=DSM 44701T), isolated from a smear-ripened cheese.</title>
        <authorList>
            <consortium name="US DOE Joint Genome Institute (JGI-PGF)"/>
            <person name="Walter F."/>
            <person name="Albersmeier A."/>
            <person name="Kalinowski J."/>
            <person name="Ruckert C."/>
        </authorList>
    </citation>
    <scope>NUCLEOTIDE SEQUENCE</scope>
    <source>
        <strain evidence="8">KCTC 42650</strain>
    </source>
</reference>
<sequence length="167" mass="17267">MDTMTSTKVVAALCGAFLVFLLGKWAAEVIYHVDGHGEQAYVIDTGASESAAEEKEPVDFGPILAAADVAKGASVFKKCGACHKLEAGANGTGPTLHNVVGRPVGAEPGFKYSGAMASAGGTWTPEHLNEFLTNPKAVIPGTAMGFAGLKKIEERADVIAYIQSVSN</sequence>
<proteinExistence type="predicted"/>
<evidence type="ECO:0000256" key="4">
    <source>
        <dbReference type="ARBA" id="ARBA00022982"/>
    </source>
</evidence>
<dbReference type="SUPFAM" id="SSF46626">
    <property type="entry name" value="Cytochrome c"/>
    <property type="match status" value="1"/>
</dbReference>
<keyword evidence="4" id="KW-0249">Electron transport</keyword>
<dbReference type="InterPro" id="IPR036909">
    <property type="entry name" value="Cyt_c-like_dom_sf"/>
</dbReference>
<dbReference type="InterPro" id="IPR009056">
    <property type="entry name" value="Cyt_c-like_dom"/>
</dbReference>
<dbReference type="GO" id="GO:0020037">
    <property type="term" value="F:heme binding"/>
    <property type="evidence" value="ECO:0007669"/>
    <property type="project" value="InterPro"/>
</dbReference>
<protein>
    <submittedName>
        <fullName evidence="8">Cytochrome c</fullName>
    </submittedName>
</protein>
<accession>A0A8J3GUT1</accession>
<name>A0A8J3GUT1_9RHOB</name>
<dbReference type="Pfam" id="PF00034">
    <property type="entry name" value="Cytochrom_C"/>
    <property type="match status" value="1"/>
</dbReference>
<dbReference type="PROSITE" id="PS51007">
    <property type="entry name" value="CYTC"/>
    <property type="match status" value="1"/>
</dbReference>
<evidence type="ECO:0000256" key="2">
    <source>
        <dbReference type="ARBA" id="ARBA00022617"/>
    </source>
</evidence>
<dbReference type="Proteomes" id="UP000626220">
    <property type="component" value="Unassembled WGS sequence"/>
</dbReference>
<dbReference type="GO" id="GO:0046872">
    <property type="term" value="F:metal ion binding"/>
    <property type="evidence" value="ECO:0007669"/>
    <property type="project" value="UniProtKB-KW"/>
</dbReference>
<keyword evidence="3 6" id="KW-0479">Metal-binding</keyword>
<dbReference type="RefSeq" id="WP_189678573.1">
    <property type="nucleotide sequence ID" value="NZ_BNCJ01000001.1"/>
</dbReference>
<evidence type="ECO:0000256" key="3">
    <source>
        <dbReference type="ARBA" id="ARBA00022723"/>
    </source>
</evidence>
<dbReference type="PANTHER" id="PTHR11961">
    <property type="entry name" value="CYTOCHROME C"/>
    <property type="match status" value="1"/>
</dbReference>
<comment type="caution">
    <text evidence="8">The sequence shown here is derived from an EMBL/GenBank/DDBJ whole genome shotgun (WGS) entry which is preliminary data.</text>
</comment>
<dbReference type="Gene3D" id="1.10.760.10">
    <property type="entry name" value="Cytochrome c-like domain"/>
    <property type="match status" value="1"/>
</dbReference>
<evidence type="ECO:0000256" key="5">
    <source>
        <dbReference type="ARBA" id="ARBA00023004"/>
    </source>
</evidence>
<dbReference type="InterPro" id="IPR002327">
    <property type="entry name" value="Cyt_c_1A/1B"/>
</dbReference>
<evidence type="ECO:0000313" key="8">
    <source>
        <dbReference type="EMBL" id="GHF37141.1"/>
    </source>
</evidence>
<dbReference type="AlphaFoldDB" id="A0A8J3GUT1"/>
<keyword evidence="1" id="KW-0813">Transport</keyword>
<dbReference type="GO" id="GO:0009055">
    <property type="term" value="F:electron transfer activity"/>
    <property type="evidence" value="ECO:0007669"/>
    <property type="project" value="InterPro"/>
</dbReference>
<evidence type="ECO:0000313" key="9">
    <source>
        <dbReference type="Proteomes" id="UP000626220"/>
    </source>
</evidence>
<feature type="domain" description="Cytochrome c" evidence="7">
    <location>
        <begin position="67"/>
        <end position="166"/>
    </location>
</feature>
<dbReference type="EMBL" id="BNCJ01000001">
    <property type="protein sequence ID" value="GHF37141.1"/>
    <property type="molecule type" value="Genomic_DNA"/>
</dbReference>
<evidence type="ECO:0000259" key="7">
    <source>
        <dbReference type="PROSITE" id="PS51007"/>
    </source>
</evidence>
<keyword evidence="2 6" id="KW-0349">Heme</keyword>
<keyword evidence="5 6" id="KW-0408">Iron</keyword>